<evidence type="ECO:0000256" key="4">
    <source>
        <dbReference type="ARBA" id="ARBA00023242"/>
    </source>
</evidence>
<dbReference type="EMBL" id="JBCLYO010000001">
    <property type="protein sequence ID" value="KAL0097881.1"/>
    <property type="molecule type" value="Genomic_DNA"/>
</dbReference>
<gene>
    <name evidence="8" type="ORF">J3Q64DRAFT_1629726</name>
</gene>
<dbReference type="Proteomes" id="UP001448207">
    <property type="component" value="Unassembled WGS sequence"/>
</dbReference>
<comment type="function">
    <text evidence="5">Key component of the cytosolic iron-sulfur protein assembly (CIA) complex, a multiprotein complex that mediates the incorporation of iron-sulfur cluster into apoproteins specifically involved in DNA metabolism and genomic integrity. In the CIA complex, MMS19 acts as an adapter between early-acting CIA components and a subset of cellular target iron-sulfur proteins.</text>
</comment>
<dbReference type="SUPFAM" id="SSF48371">
    <property type="entry name" value="ARM repeat"/>
    <property type="match status" value="2"/>
</dbReference>
<sequence length="905" mass="100414">MTSLEREVANYMVATGDQSAEAIQAADQVVKTINATSIQDNLLRLIQSMGEYLTNEDDFVRAKGIHCHQASITAPAVSVLVDFYCERLSENTNVSNLMDGLVALTEFDKFSAANAVVVTKKLFEHVEVQRFPQVTRNTTFRVFENLLDRHVAALKTINDEFVSGFTHAVDGEKDPRNLMCAFKLIRTIIEKFDISTYVEDLFEVTFCYFPITFKPPPDDPYGITSDDLKSSLRQCIAATSHFAKFAVPLIMEKLSSTSGSAKKDSMETLEACAPVYGATSLIPHIDDIFDALKVEVFHATDQTLEDTSLATIKSVVAALATGVSNASGDPTEKALKPLITECVANLKDPELKNSKPSSLILRAIASASDPAFHYAAEPVIPMMLRFHRETDLATRKKAILDVILEYLEASRTLYGSAENDLDAMEQDFISPLVDYKDRFFAMFESALLASNEYNGLRLAGLNGLRLMVLVKNYLSPNEVGIAIQSFNKVLMNEQDEELRAAALNALCTISKFNGKFIVEQTIPALIKQLPDTATQQSTIGYHQTLYTLRMLSPEPLIFKSTVSVLIKKFDDVCEKDTDVAYPHAILATLLEILKSKAESGHKDIGSYIDIFNSTLVTKAIEASLDSKRSQTILSERILETIALILINVFHELDSTSQKTHLDRAFNLFIHGDLSALKISSSTPFVPLETSSSDAQKSTTYLFSAIVNTCRKEVTYPVESLENFIDRLVNLALGTNHHGQLTSLVRIVGSLINKWKDNASMTAYVQKASGQLEALITKRDTNSASALCIYLWITKALIMRAHPKGYAFTDNIIGWCNDPSFNGQAPQGFDILISDDSLALNKLSYCTMTILYKQRFFSHCLPKLVNGFRTSNTDVKHNYLIALSYLLKNVPKQILLNELPPVSIKD</sequence>
<protein>
    <recommendedName>
        <fullName evidence="5">MMS19 nucleotide excision repair protein</fullName>
    </recommendedName>
</protein>
<dbReference type="PANTHER" id="PTHR12891:SF0">
    <property type="entry name" value="MMS19 NUCLEOTIDE EXCISION REPAIR PROTEIN HOMOLOG"/>
    <property type="match status" value="1"/>
</dbReference>
<dbReference type="Pfam" id="PF12460">
    <property type="entry name" value="MMS19_C"/>
    <property type="match status" value="1"/>
</dbReference>
<evidence type="ECO:0000259" key="7">
    <source>
        <dbReference type="Pfam" id="PF14500"/>
    </source>
</evidence>
<dbReference type="InterPro" id="IPR016024">
    <property type="entry name" value="ARM-type_fold"/>
</dbReference>
<organism evidence="8 9">
    <name type="scientific">Phycomyces blakesleeanus</name>
    <dbReference type="NCBI Taxonomy" id="4837"/>
    <lineage>
        <taxon>Eukaryota</taxon>
        <taxon>Fungi</taxon>
        <taxon>Fungi incertae sedis</taxon>
        <taxon>Mucoromycota</taxon>
        <taxon>Mucoromycotina</taxon>
        <taxon>Mucoromycetes</taxon>
        <taxon>Mucorales</taxon>
        <taxon>Phycomycetaceae</taxon>
        <taxon>Phycomyces</taxon>
    </lineage>
</organism>
<keyword evidence="5" id="KW-0234">DNA repair</keyword>
<feature type="domain" description="MMS19 N-terminal" evidence="7">
    <location>
        <begin position="46"/>
        <end position="298"/>
    </location>
</feature>
<dbReference type="InterPro" id="IPR039920">
    <property type="entry name" value="MMS19"/>
</dbReference>
<accession>A0ABR3BGN5</accession>
<comment type="caution">
    <text evidence="8">The sequence shown here is derived from an EMBL/GenBank/DDBJ whole genome shotgun (WGS) entry which is preliminary data.</text>
</comment>
<dbReference type="InterPro" id="IPR029240">
    <property type="entry name" value="MMS19_N"/>
</dbReference>
<proteinExistence type="inferred from homology"/>
<evidence type="ECO:0000256" key="5">
    <source>
        <dbReference type="RuleBase" id="RU367072"/>
    </source>
</evidence>
<reference evidence="8 9" key="1">
    <citation type="submission" date="2024-04" db="EMBL/GenBank/DDBJ databases">
        <title>Symmetric and asymmetric DNA N6-adenine methylation regulates different biological responses in Mucorales.</title>
        <authorList>
            <consortium name="Lawrence Berkeley National Laboratory"/>
            <person name="Lax C."/>
            <person name="Mondo S.J."/>
            <person name="Osorio-Concepcion M."/>
            <person name="Muszewska A."/>
            <person name="Corrochano-Luque M."/>
            <person name="Gutierrez G."/>
            <person name="Riley R."/>
            <person name="Lipzen A."/>
            <person name="Guo J."/>
            <person name="Hundley H."/>
            <person name="Amirebrahimi M."/>
            <person name="Ng V."/>
            <person name="Lorenzo-Gutierrez D."/>
            <person name="Binder U."/>
            <person name="Yang J."/>
            <person name="Song Y."/>
            <person name="Canovas D."/>
            <person name="Navarro E."/>
            <person name="Freitag M."/>
            <person name="Gabaldon T."/>
            <person name="Grigoriev I.V."/>
            <person name="Corrochano L.M."/>
            <person name="Nicolas F.E."/>
            <person name="Garre V."/>
        </authorList>
    </citation>
    <scope>NUCLEOTIDE SEQUENCE [LARGE SCALE GENOMIC DNA]</scope>
    <source>
        <strain evidence="8 9">L51</strain>
    </source>
</reference>
<comment type="subcellular location">
    <subcellularLocation>
        <location evidence="1 5">Nucleus</location>
    </subcellularLocation>
</comment>
<keyword evidence="3" id="KW-0677">Repeat</keyword>
<name>A0ABR3BGN5_PHYBL</name>
<comment type="similarity">
    <text evidence="2 5">Belongs to the MET18/MMS19 family.</text>
</comment>
<evidence type="ECO:0000256" key="2">
    <source>
        <dbReference type="ARBA" id="ARBA00009340"/>
    </source>
</evidence>
<keyword evidence="5" id="KW-0227">DNA damage</keyword>
<evidence type="ECO:0000256" key="3">
    <source>
        <dbReference type="ARBA" id="ARBA00022737"/>
    </source>
</evidence>
<evidence type="ECO:0000313" key="9">
    <source>
        <dbReference type="Proteomes" id="UP001448207"/>
    </source>
</evidence>
<evidence type="ECO:0000313" key="8">
    <source>
        <dbReference type="EMBL" id="KAL0097881.1"/>
    </source>
</evidence>
<keyword evidence="4 5" id="KW-0539">Nucleus</keyword>
<dbReference type="InterPro" id="IPR024687">
    <property type="entry name" value="MMS19_C"/>
</dbReference>
<feature type="domain" description="MMS19 C-terminal" evidence="6">
    <location>
        <begin position="544"/>
        <end position="900"/>
    </location>
</feature>
<evidence type="ECO:0000256" key="1">
    <source>
        <dbReference type="ARBA" id="ARBA00004123"/>
    </source>
</evidence>
<dbReference type="Pfam" id="PF14500">
    <property type="entry name" value="MMS19_N"/>
    <property type="match status" value="1"/>
</dbReference>
<dbReference type="InterPro" id="IPR011989">
    <property type="entry name" value="ARM-like"/>
</dbReference>
<dbReference type="Gene3D" id="1.25.10.10">
    <property type="entry name" value="Leucine-rich Repeat Variant"/>
    <property type="match status" value="2"/>
</dbReference>
<keyword evidence="9" id="KW-1185">Reference proteome</keyword>
<dbReference type="PANTHER" id="PTHR12891">
    <property type="entry name" value="DNA REPAIR/TRANSCRIPTION PROTEIN MET18/MMS19"/>
    <property type="match status" value="1"/>
</dbReference>
<evidence type="ECO:0000259" key="6">
    <source>
        <dbReference type="Pfam" id="PF12460"/>
    </source>
</evidence>